<keyword evidence="2" id="KW-1185">Reference proteome</keyword>
<name>A0A0N4ZMZ3_PARTI</name>
<organism evidence="2 3">
    <name type="scientific">Parastrongyloides trichosuri</name>
    <name type="common">Possum-specific nematode worm</name>
    <dbReference type="NCBI Taxonomy" id="131310"/>
    <lineage>
        <taxon>Eukaryota</taxon>
        <taxon>Metazoa</taxon>
        <taxon>Ecdysozoa</taxon>
        <taxon>Nematoda</taxon>
        <taxon>Chromadorea</taxon>
        <taxon>Rhabditida</taxon>
        <taxon>Tylenchina</taxon>
        <taxon>Panagrolaimomorpha</taxon>
        <taxon>Strongyloidoidea</taxon>
        <taxon>Strongyloididae</taxon>
        <taxon>Parastrongyloides</taxon>
    </lineage>
</organism>
<feature type="transmembrane region" description="Helical" evidence="1">
    <location>
        <begin position="20"/>
        <end position="38"/>
    </location>
</feature>
<keyword evidence="1" id="KW-0472">Membrane</keyword>
<proteinExistence type="predicted"/>
<dbReference type="WBParaSite" id="PTRK_0000990900.1">
    <property type="protein sequence ID" value="PTRK_0000990900.1"/>
    <property type="gene ID" value="PTRK_0000990900"/>
</dbReference>
<accession>A0A0N4ZMZ3</accession>
<sequence length="114" mass="13457">MLSLLTSLPIEGHKIFNLKISTILLLTISLTLITTIYADDSEMGIEDTLAIRFHRAKELTPPSYMKRNYIDNYQQPQQKHQEMNDFDINDIYLQEICSQNDFYHPFCRLFLIKL</sequence>
<keyword evidence="1" id="KW-0812">Transmembrane</keyword>
<evidence type="ECO:0000313" key="3">
    <source>
        <dbReference type="WBParaSite" id="PTRK_0000990900.1"/>
    </source>
</evidence>
<keyword evidence="1" id="KW-1133">Transmembrane helix</keyword>
<reference evidence="3" key="1">
    <citation type="submission" date="2017-02" db="UniProtKB">
        <authorList>
            <consortium name="WormBaseParasite"/>
        </authorList>
    </citation>
    <scope>IDENTIFICATION</scope>
</reference>
<dbReference type="Proteomes" id="UP000038045">
    <property type="component" value="Unplaced"/>
</dbReference>
<evidence type="ECO:0000313" key="2">
    <source>
        <dbReference type="Proteomes" id="UP000038045"/>
    </source>
</evidence>
<evidence type="ECO:0000256" key="1">
    <source>
        <dbReference type="SAM" id="Phobius"/>
    </source>
</evidence>
<dbReference type="AlphaFoldDB" id="A0A0N4ZMZ3"/>
<protein>
    <submittedName>
        <fullName evidence="3">Uncharacterized protein</fullName>
    </submittedName>
</protein>